<reference evidence="1" key="1">
    <citation type="submission" date="2019-10" db="EMBL/GenBank/DDBJ databases">
        <authorList>
            <person name="Soares A.E.R."/>
            <person name="Aleixo A."/>
            <person name="Schneider P."/>
            <person name="Miyaki C.Y."/>
            <person name="Schneider M.P."/>
            <person name="Mello C."/>
            <person name="Vasconcelos A.T.R."/>
        </authorList>
    </citation>
    <scope>NUCLEOTIDE SEQUENCE</scope>
    <source>
        <tissue evidence="1">Muscle</tissue>
    </source>
</reference>
<keyword evidence="2" id="KW-1185">Reference proteome</keyword>
<organism evidence="1 2">
    <name type="scientific">Willisornis vidua</name>
    <name type="common">Xingu scale-backed antbird</name>
    <dbReference type="NCBI Taxonomy" id="1566151"/>
    <lineage>
        <taxon>Eukaryota</taxon>
        <taxon>Metazoa</taxon>
        <taxon>Chordata</taxon>
        <taxon>Craniata</taxon>
        <taxon>Vertebrata</taxon>
        <taxon>Euteleostomi</taxon>
        <taxon>Archelosauria</taxon>
        <taxon>Archosauria</taxon>
        <taxon>Dinosauria</taxon>
        <taxon>Saurischia</taxon>
        <taxon>Theropoda</taxon>
        <taxon>Coelurosauria</taxon>
        <taxon>Aves</taxon>
        <taxon>Neognathae</taxon>
        <taxon>Neoaves</taxon>
        <taxon>Telluraves</taxon>
        <taxon>Australaves</taxon>
        <taxon>Passeriformes</taxon>
        <taxon>Thamnophilidae</taxon>
        <taxon>Willisornis</taxon>
    </lineage>
</organism>
<evidence type="ECO:0000313" key="2">
    <source>
        <dbReference type="Proteomes" id="UP001145742"/>
    </source>
</evidence>
<evidence type="ECO:0000313" key="1">
    <source>
        <dbReference type="EMBL" id="KAJ7410898.1"/>
    </source>
</evidence>
<sequence length="193" mass="21552">MRRLRELGLFNLKKRRLRRNPISAYNMLMTGMKKMGPDSFQYRPVKGQDETGSTKMQEVPFECEKEVLYFEGDRTLEQAAQRGCGFYFSGDIQNPPGHHPVQTALCELALGAVSPIPLKKSKQSSPVDLSCLAVVKPNKGKEDPGNYGPVIFTSVPGKTMKQILLEALIRHMGHSKQHGFIKGKSCLTKLVAF</sequence>
<proteinExistence type="predicted"/>
<dbReference type="Proteomes" id="UP001145742">
    <property type="component" value="Unassembled WGS sequence"/>
</dbReference>
<gene>
    <name evidence="1" type="ORF">WISP_105607</name>
</gene>
<name>A0ABQ9CX33_9PASS</name>
<comment type="caution">
    <text evidence="1">The sequence shown here is derived from an EMBL/GenBank/DDBJ whole genome shotgun (WGS) entry which is preliminary data.</text>
</comment>
<accession>A0ABQ9CX33</accession>
<protein>
    <submittedName>
        <fullName evidence="1">Uncharacterized protein</fullName>
    </submittedName>
</protein>
<dbReference type="EMBL" id="WHWB01034377">
    <property type="protein sequence ID" value="KAJ7410898.1"/>
    <property type="molecule type" value="Genomic_DNA"/>
</dbReference>